<dbReference type="AlphaFoldDB" id="A0A6P2D2Z2"/>
<gene>
    <name evidence="6" type="ORF">SOIL9_22510</name>
</gene>
<dbReference type="InterPro" id="IPR049492">
    <property type="entry name" value="BD-FAE-like_dom"/>
</dbReference>
<dbReference type="PROSITE" id="PS01173">
    <property type="entry name" value="LIPASE_GDXG_HIS"/>
    <property type="match status" value="1"/>
</dbReference>
<dbReference type="Pfam" id="PF10142">
    <property type="entry name" value="PhoPQ_related"/>
    <property type="match status" value="1"/>
</dbReference>
<dbReference type="Proteomes" id="UP000464178">
    <property type="component" value="Chromosome"/>
</dbReference>
<feature type="domain" description="BD-FAE-like" evidence="5">
    <location>
        <begin position="425"/>
        <end position="625"/>
    </location>
</feature>
<dbReference type="Pfam" id="PF20434">
    <property type="entry name" value="BD-FAE"/>
    <property type="match status" value="1"/>
</dbReference>
<evidence type="ECO:0000313" key="7">
    <source>
        <dbReference type="Proteomes" id="UP000464178"/>
    </source>
</evidence>
<dbReference type="EMBL" id="LR593886">
    <property type="protein sequence ID" value="VTR95463.1"/>
    <property type="molecule type" value="Genomic_DNA"/>
</dbReference>
<dbReference type="InterPro" id="IPR002168">
    <property type="entry name" value="Lipase_GDXG_HIS_AS"/>
</dbReference>
<comment type="similarity">
    <text evidence="1">Belongs to the 'GDXG' lipolytic enzyme family.</text>
</comment>
<evidence type="ECO:0000313" key="6">
    <source>
        <dbReference type="EMBL" id="VTR95463.1"/>
    </source>
</evidence>
<keyword evidence="2" id="KW-0378">Hydrolase</keyword>
<proteinExistence type="inferred from homology"/>
<dbReference type="GO" id="GO:0052689">
    <property type="term" value="F:carboxylic ester hydrolase activity"/>
    <property type="evidence" value="ECO:0007669"/>
    <property type="project" value="UniProtKB-ARBA"/>
</dbReference>
<dbReference type="PANTHER" id="PTHR22946">
    <property type="entry name" value="DIENELACTONE HYDROLASE DOMAIN-CONTAINING PROTEIN-RELATED"/>
    <property type="match status" value="1"/>
</dbReference>
<feature type="signal peptide" evidence="3">
    <location>
        <begin position="1"/>
        <end position="19"/>
    </location>
</feature>
<evidence type="ECO:0000256" key="2">
    <source>
        <dbReference type="ARBA" id="ARBA00022801"/>
    </source>
</evidence>
<evidence type="ECO:0000259" key="4">
    <source>
        <dbReference type="Pfam" id="PF05448"/>
    </source>
</evidence>
<dbReference type="Gene3D" id="3.40.50.1820">
    <property type="entry name" value="alpha/beta hydrolase"/>
    <property type="match status" value="2"/>
</dbReference>
<dbReference type="Pfam" id="PF05448">
    <property type="entry name" value="AXE1"/>
    <property type="match status" value="1"/>
</dbReference>
<evidence type="ECO:0000259" key="5">
    <source>
        <dbReference type="Pfam" id="PF20434"/>
    </source>
</evidence>
<keyword evidence="3" id="KW-0732">Signal</keyword>
<feature type="domain" description="Acetyl xylan esterase" evidence="4">
    <location>
        <begin position="62"/>
        <end position="202"/>
    </location>
</feature>
<name>A0A6P2D2Z2_9BACT</name>
<sequence length="690" mass="75776">MTRAAALLFLVFAPSTLFAADPPKTGPWDVAALGRAEVKPEWGKEVGKAREVYYPGEPYQGKPTRVFAYYARPAKSDGPFPAVVLVHGGGGKAFQAWAEHWAARGYCALAMDLAGNGPTGRLADGGPDQSDDAKFRAFDDKTVGDMWTYHAVAAVVRGHNLLRSFAEVDKDRVAVTGISWGGYLTCIVAGVDDRFKAAVPVYGCGFLHENSAWKESRFDKVDADRRKRWVDTFDPSKYLPNVKCPILFLNGTNDFAYPMDSYQKCYELVKGPRTLSVRVRLPHCHIWTFGEVDAFIDTHLKKGDPLPTIDTMTRAGDTVSAKVSSKVKLKSARLHYAVAAGPWQKRDWKSIDAEIKDGVVTAKLPADRPLVYELAVTDERGLEVTAPHAVLAADPRSVAPAPAIARTAANVAYGTHERQVLDFWKAESKSPTPVVLLIHGGGWVNGDKSGYRNGVKRYLDAGISVVAINYRLVTQADAAGIKPPVKWPLEDAARALQFVRAKAPEWNLDKTRIGATGGSAGACSSLWLAFHNDFADPKSADPVGRESTRLSCVAVNGAQTTLDPKVLREWMPNARYGGHAFGVRTPTNRDGAFQAFFEQREKLLPWIEEYSPITHVTRDDPPVFMEYPSQKKLPVKGENQDDPTHSALLGMILEEKLKAEGIECVLVYPGKAHPKYKTSADFLIERLKSK</sequence>
<evidence type="ECO:0000256" key="1">
    <source>
        <dbReference type="ARBA" id="ARBA00010515"/>
    </source>
</evidence>
<dbReference type="SUPFAM" id="SSF53474">
    <property type="entry name" value="alpha/beta-Hydrolases"/>
    <property type="match status" value="2"/>
</dbReference>
<dbReference type="KEGG" id="gms:SOIL9_22510"/>
<dbReference type="InterPro" id="IPR009199">
    <property type="entry name" value="PhoPQ-act_pathogen-rel_PqaA"/>
</dbReference>
<feature type="chain" id="PRO_5026863156" description="Peptidase S9 prolyl oligopeptidase catalytic domain-containing protein" evidence="3">
    <location>
        <begin position="20"/>
        <end position="690"/>
    </location>
</feature>
<dbReference type="InterPro" id="IPR050261">
    <property type="entry name" value="FrsA_esterase"/>
</dbReference>
<keyword evidence="7" id="KW-1185">Reference proteome</keyword>
<reference evidence="6 7" key="1">
    <citation type="submission" date="2019-05" db="EMBL/GenBank/DDBJ databases">
        <authorList>
            <consortium name="Science for Life Laboratories"/>
        </authorList>
    </citation>
    <scope>NUCLEOTIDE SEQUENCE [LARGE SCALE GENOMIC DNA]</scope>
    <source>
        <strain evidence="6">Soil9</strain>
    </source>
</reference>
<dbReference type="PANTHER" id="PTHR22946:SF9">
    <property type="entry name" value="POLYKETIDE TRANSFERASE AF380"/>
    <property type="match status" value="1"/>
</dbReference>
<dbReference type="InterPro" id="IPR008391">
    <property type="entry name" value="AXE1_dom"/>
</dbReference>
<accession>A0A6P2D2Z2</accession>
<dbReference type="InterPro" id="IPR029058">
    <property type="entry name" value="AB_hydrolase_fold"/>
</dbReference>
<evidence type="ECO:0008006" key="8">
    <source>
        <dbReference type="Google" id="ProtNLM"/>
    </source>
</evidence>
<protein>
    <recommendedName>
        <fullName evidence="8">Peptidase S9 prolyl oligopeptidase catalytic domain-containing protein</fullName>
    </recommendedName>
</protein>
<dbReference type="RefSeq" id="WP_232069747.1">
    <property type="nucleotide sequence ID" value="NZ_LR593886.1"/>
</dbReference>
<organism evidence="6 7">
    <name type="scientific">Gemmata massiliana</name>
    <dbReference type="NCBI Taxonomy" id="1210884"/>
    <lineage>
        <taxon>Bacteria</taxon>
        <taxon>Pseudomonadati</taxon>
        <taxon>Planctomycetota</taxon>
        <taxon>Planctomycetia</taxon>
        <taxon>Gemmatales</taxon>
        <taxon>Gemmataceae</taxon>
        <taxon>Gemmata</taxon>
    </lineage>
</organism>
<evidence type="ECO:0000256" key="3">
    <source>
        <dbReference type="SAM" id="SignalP"/>
    </source>
</evidence>